<proteinExistence type="predicted"/>
<keyword evidence="1" id="KW-0472">Membrane</keyword>
<dbReference type="STRING" id="569.A6V27_19750"/>
<dbReference type="EMBL" id="FMIQ01000006">
    <property type="protein sequence ID" value="SCM50942.1"/>
    <property type="molecule type" value="Genomic_DNA"/>
</dbReference>
<evidence type="ECO:0000259" key="4">
    <source>
        <dbReference type="Pfam" id="PF21070"/>
    </source>
</evidence>
<keyword evidence="1" id="KW-1133">Transmembrane helix</keyword>
<dbReference type="Pfam" id="PF06761">
    <property type="entry name" value="IcmF-related"/>
    <property type="match status" value="1"/>
</dbReference>
<dbReference type="InterPro" id="IPR053156">
    <property type="entry name" value="T6SS_TssM-like"/>
</dbReference>
<accession>A0A1C6YVP7</accession>
<dbReference type="InterPro" id="IPR048677">
    <property type="entry name" value="TssM1_hel"/>
</dbReference>
<dbReference type="InterPro" id="IPR009612">
    <property type="entry name" value="IcmF-rel"/>
</dbReference>
<dbReference type="Proteomes" id="UP000094844">
    <property type="component" value="Unassembled WGS sequence"/>
</dbReference>
<feature type="transmembrane region" description="Helical" evidence="1">
    <location>
        <begin position="12"/>
        <end position="36"/>
    </location>
</feature>
<feature type="domain" description="IcmF-related" evidence="3">
    <location>
        <begin position="415"/>
        <end position="720"/>
    </location>
</feature>
<dbReference type="AlphaFoldDB" id="A0A1C6YVP7"/>
<keyword evidence="1" id="KW-0812">Transmembrane</keyword>
<name>A0A1C6YVP7_HAFAL</name>
<dbReference type="InterPro" id="IPR010623">
    <property type="entry name" value="IcmF_C"/>
</dbReference>
<dbReference type="Pfam" id="PF06744">
    <property type="entry name" value="IcmF_C"/>
    <property type="match status" value="1"/>
</dbReference>
<protein>
    <submittedName>
        <fullName evidence="5">Type VI secretion system protein ImpL</fullName>
    </submittedName>
</protein>
<feature type="domain" description="Type VI secretion system IcmF C-terminal" evidence="2">
    <location>
        <begin position="980"/>
        <end position="1084"/>
    </location>
</feature>
<organism evidence="5 6">
    <name type="scientific">Hafnia alvei</name>
    <dbReference type="NCBI Taxonomy" id="569"/>
    <lineage>
        <taxon>Bacteria</taxon>
        <taxon>Pseudomonadati</taxon>
        <taxon>Pseudomonadota</taxon>
        <taxon>Gammaproteobacteria</taxon>
        <taxon>Enterobacterales</taxon>
        <taxon>Hafniaceae</taxon>
        <taxon>Hafnia</taxon>
    </lineage>
</organism>
<feature type="transmembrane region" description="Helical" evidence="1">
    <location>
        <begin position="356"/>
        <end position="376"/>
    </location>
</feature>
<dbReference type="RefSeq" id="WP_072307334.1">
    <property type="nucleotide sequence ID" value="NZ_FMIQ01000006.1"/>
</dbReference>
<dbReference type="Pfam" id="PF21070">
    <property type="entry name" value="IcmF_helical"/>
    <property type="match status" value="1"/>
</dbReference>
<evidence type="ECO:0000313" key="6">
    <source>
        <dbReference type="Proteomes" id="UP000094844"/>
    </source>
</evidence>
<evidence type="ECO:0000256" key="1">
    <source>
        <dbReference type="SAM" id="Phobius"/>
    </source>
</evidence>
<reference evidence="5 6" key="1">
    <citation type="submission" date="2016-09" db="EMBL/GenBank/DDBJ databases">
        <authorList>
            <person name="Capua I."/>
            <person name="De Benedictis P."/>
            <person name="Joannis T."/>
            <person name="Lombin L.H."/>
            <person name="Cattoli G."/>
        </authorList>
    </citation>
    <scope>NUCLEOTIDE SEQUENCE [LARGE SCALE GENOMIC DNA]</scope>
    <source>
        <strain evidence="5 6">GB001</strain>
    </source>
</reference>
<gene>
    <name evidence="5" type="ORF">BN1044_00391</name>
</gene>
<feature type="transmembrane region" description="Helical" evidence="1">
    <location>
        <begin position="51"/>
        <end position="73"/>
    </location>
</feature>
<dbReference type="PANTHER" id="PTHR36153:SF1">
    <property type="entry name" value="TYPE VI SECRETION SYSTEM COMPONENT TSSM1"/>
    <property type="match status" value="1"/>
</dbReference>
<evidence type="ECO:0000313" key="5">
    <source>
        <dbReference type="EMBL" id="SCM50942.1"/>
    </source>
</evidence>
<evidence type="ECO:0000259" key="3">
    <source>
        <dbReference type="Pfam" id="PF06761"/>
    </source>
</evidence>
<dbReference type="PANTHER" id="PTHR36153">
    <property type="entry name" value="INNER MEMBRANE PROTEIN-RELATED"/>
    <property type="match status" value="1"/>
</dbReference>
<evidence type="ECO:0000259" key="2">
    <source>
        <dbReference type="Pfam" id="PF06744"/>
    </source>
</evidence>
<sequence>MATDKKDNPSSLVRLVIGYLIVIFLLVVIGIFLYLFVGPYFKFPELSLPTLLLWGVGCWFILSWFCPLFIFIWDKLARSRVLSDIKTKKSVETKKEGDWVQLITHLRARHGLLWRNKIRILLVVGENTAAEAIAPGLTTQQWLEGQGTLLLWGGGVQAEPDEAWLLGLRKLRRRRPLDGVVWVMNEQQSAQAGVIDQGCRQLQKRGQILKQQAPVYLWQVCDSAWQQDDRITQPVGCLFPEKNSPEKLAASLQKLVAPLRQRGMTQVLLKNSHDFLLRLANRLERKGIAHWQQALTPMLREYASALSLRGLMFSLPLAAKSGVAQHGWLPDAAWQGVLNDRAVRGRRVGVSWEQSAYYAVMALALLWFAGSILSFFTNRSQIATVRDQVDLLNKSNAKPMEQLVALQLFGNTLGQLQYRAAHTVPWYQQFGLSQNDALEGALWPHYDAASLRLIREQAAAELHRNLSEMAALPPDSPKRAKLARAGYDSLKAYLMMANPDKADAEFLTRVLSANEPTRTGVAPGLWRGIAPSLWTFYAENLPAHPEWRIKPDTALVAQVRQVLLNQIGQRNAEATLYQNMLQSVAQNYADMGLAQMVGDTDAQSLFTTDQVVPGMFTRQAWDGQVQKAIDDAVSSRREEIDWVLSDNKHPASADVSPDALKARLTERYFTDFSGAWLDFLNSLHWKKAQNLSDVTDQLTLMSDVRQSPLIALLNTLAYQGQTGQRGEALSDSLMKSAQNLLHKEKAPVIDQRVSGPTGPLDSTFGPLLSLMGKGATTNGVMNADSSLSLQTFLTRVTRVRLKLQQVANASDPQQMTQQMAQTVFQGKTVDLTETQDYGSLMAASLGEEWSGFGREMFVQPLTQAWQTVLQPSAASLNTQWQTSIVANWNSAFAGRYPFANSGNDASLPMLGQFIRANSGRIEQFLTRQLAGVLHKEGNTWVPDQINSQGLQFNPEFLQAINQLSQLADVLFTDGSQGVHFELRAQPARNVVETNLAIDGQRLRYFNQMESWQSFNWPGATYQPGVMLTWTSVNGGARLFGDYQGSWGLIHWLEKAKVTKLDESSYRLALDTPDGLTLSWILRTQLGSGPLALLKLRGFSLPSKIFVVNAGASDAMVSNNSVLGEE</sequence>
<feature type="domain" description="Type VI secretion system component TssM1 helical" evidence="4">
    <location>
        <begin position="871"/>
        <end position="975"/>
    </location>
</feature>